<evidence type="ECO:0000313" key="2">
    <source>
        <dbReference type="Proteomes" id="UP000639419"/>
    </source>
</evidence>
<dbReference type="PROSITE" id="PS52034">
    <property type="entry name" value="PEPTIDASE_M32"/>
    <property type="match status" value="1"/>
</dbReference>
<dbReference type="RefSeq" id="WP_174438486.1">
    <property type="nucleotide sequence ID" value="NZ_WHOR01000044.1"/>
</dbReference>
<accession>A0ABX2L252</accession>
<dbReference type="Gene3D" id="1.10.1370.30">
    <property type="match status" value="1"/>
</dbReference>
<dbReference type="PANTHER" id="PTHR34217">
    <property type="entry name" value="METAL-DEPENDENT CARBOXYPEPTIDASE"/>
    <property type="match status" value="1"/>
</dbReference>
<name>A0ABX2L252_9PROT</name>
<keyword evidence="1" id="KW-0645">Protease</keyword>
<protein>
    <submittedName>
        <fullName evidence="1">Carboxypeptidase M32</fullName>
    </submittedName>
</protein>
<dbReference type="CDD" id="cd06460">
    <property type="entry name" value="M32_Taq"/>
    <property type="match status" value="1"/>
</dbReference>
<dbReference type="EMBL" id="WHOR01000044">
    <property type="protein sequence ID" value="NUB19275.1"/>
    <property type="molecule type" value="Genomic_DNA"/>
</dbReference>
<dbReference type="Proteomes" id="UP000639419">
    <property type="component" value="Unassembled WGS sequence"/>
</dbReference>
<dbReference type="PANTHER" id="PTHR34217:SF1">
    <property type="entry name" value="CARBOXYPEPTIDASE 1"/>
    <property type="match status" value="1"/>
</dbReference>
<comment type="caution">
    <text evidence="1">The sequence shown here is derived from an EMBL/GenBank/DDBJ whole genome shotgun (WGS) entry which is preliminary data.</text>
</comment>
<organism evidence="1 2">
    <name type="scientific">Azospirillum formosense</name>
    <dbReference type="NCBI Taxonomy" id="861533"/>
    <lineage>
        <taxon>Bacteria</taxon>
        <taxon>Pseudomonadati</taxon>
        <taxon>Pseudomonadota</taxon>
        <taxon>Alphaproteobacteria</taxon>
        <taxon>Rhodospirillales</taxon>
        <taxon>Azospirillaceae</taxon>
        <taxon>Azospirillum</taxon>
    </lineage>
</organism>
<keyword evidence="2" id="KW-1185">Reference proteome</keyword>
<dbReference type="GO" id="GO:0004180">
    <property type="term" value="F:carboxypeptidase activity"/>
    <property type="evidence" value="ECO:0007669"/>
    <property type="project" value="UniProtKB-KW"/>
</dbReference>
<dbReference type="InterPro" id="IPR001333">
    <property type="entry name" value="Peptidase_M32_Taq"/>
</dbReference>
<keyword evidence="1" id="KW-0378">Hydrolase</keyword>
<dbReference type="PRINTS" id="PR00998">
    <property type="entry name" value="CRBOXYPTASET"/>
</dbReference>
<proteinExistence type="predicted"/>
<evidence type="ECO:0000313" key="1">
    <source>
        <dbReference type="EMBL" id="NUB19275.1"/>
    </source>
</evidence>
<dbReference type="SUPFAM" id="SSF55486">
    <property type="entry name" value="Metalloproteases ('zincins'), catalytic domain"/>
    <property type="match status" value="1"/>
</dbReference>
<reference evidence="1 2" key="1">
    <citation type="submission" date="2019-10" db="EMBL/GenBank/DDBJ databases">
        <title>Genome sequence of Azospirillum formosense CC-Nfb-7.</title>
        <authorList>
            <person name="Ambrosini A."/>
            <person name="Sant'Anna F.H."/>
            <person name="Cassan F.D."/>
            <person name="Souza E.M."/>
            <person name="Passaglia L.M.P."/>
        </authorList>
    </citation>
    <scope>NUCLEOTIDE SEQUENCE [LARGE SCALE GENOMIC DNA]</scope>
    <source>
        <strain evidence="1 2">CC-NFb-7</strain>
    </source>
</reference>
<gene>
    <name evidence="1" type="ORF">GBZ26_08630</name>
</gene>
<dbReference type="Pfam" id="PF02074">
    <property type="entry name" value="Peptidase_M32"/>
    <property type="match status" value="1"/>
</dbReference>
<keyword evidence="1" id="KW-0121">Carboxypeptidase</keyword>
<sequence>MTAAYQELERRFARIAAIGDALGILSWDSQTMMPDGSSDGRAEQTATLTVLAHELQTDPRVADWLAEAEGAGGLDDWQAANLREMRRTHRHATAVPGDLIEATSKAISACEMTWRTARAESDFAKLLPSLSEVLRRVRECGEAKAAAMGLSPYDAMLDEHDPGARSERIDTLFAGLAGFLPELIGRVLDRQAAEPAPLRPVGPFAVANQKALGERLMRAAGFDFTRGRLDVSLHPFCGGATGDVRITTRYDEDDFTKALMGVMHETGHALYEQGRPRDWLSQPVGLARGMAVHESQSLIVEMQACRSPEFLCWLAPVAREAFGGSGPAWEPDNLRRLYSRVERGVIRVDADEVTYPAHIILRYRLEKALVGGDLALADLPGAWNDGMRELVGVVPPDDRLGCLQDIHWPSGAWGYFPSYTLGAMTAAQLFEAAATADPDIRPALARGDLGPLVAWLGGNVHGKGCLHASGDELLTAATGRPLDAAVFRRHLERRYLEVEGLCPHPNPPRLRQGRGLFSLSREAGEGRGRAWVSPRHVRCCGRIRKIRRAQKAGP</sequence>